<accession>A0A2A7MF97</accession>
<dbReference type="GO" id="GO:0009401">
    <property type="term" value="P:phosphoenolpyruvate-dependent sugar phosphotransferase system"/>
    <property type="evidence" value="ECO:0007669"/>
    <property type="project" value="UniProtKB-KW"/>
</dbReference>
<dbReference type="GO" id="GO:0005886">
    <property type="term" value="C:plasma membrane"/>
    <property type="evidence" value="ECO:0007669"/>
    <property type="project" value="UniProtKB-SubCell"/>
</dbReference>
<feature type="transmembrane region" description="Helical" evidence="12">
    <location>
        <begin position="283"/>
        <end position="306"/>
    </location>
</feature>
<evidence type="ECO:0000256" key="2">
    <source>
        <dbReference type="ARBA" id="ARBA00022448"/>
    </source>
</evidence>
<keyword evidence="5" id="KW-0808">Transferase</keyword>
<dbReference type="Gene3D" id="2.70.70.10">
    <property type="entry name" value="Glucose Permease (Domain IIA)"/>
    <property type="match status" value="1"/>
</dbReference>
<dbReference type="GO" id="GO:0015771">
    <property type="term" value="P:trehalose transport"/>
    <property type="evidence" value="ECO:0007669"/>
    <property type="project" value="TreeGrafter"/>
</dbReference>
<feature type="transmembrane region" description="Helical" evidence="12">
    <location>
        <begin position="563"/>
        <end position="587"/>
    </location>
</feature>
<keyword evidence="4" id="KW-0762">Sugar transport</keyword>
<dbReference type="InterPro" id="IPR036878">
    <property type="entry name" value="Glu_permease_IIB"/>
</dbReference>
<gene>
    <name evidence="16" type="ORF">CQ394_00415</name>
</gene>
<dbReference type="PROSITE" id="PS51103">
    <property type="entry name" value="PTS_EIIC_TYPE_1"/>
    <property type="match status" value="1"/>
</dbReference>
<dbReference type="InterPro" id="IPR001996">
    <property type="entry name" value="PTS_IIB_1"/>
</dbReference>
<keyword evidence="6" id="KW-0598">Phosphotransferase system</keyword>
<dbReference type="Pfam" id="PF02378">
    <property type="entry name" value="PTS_EIIC"/>
    <property type="match status" value="1"/>
</dbReference>
<keyword evidence="9 12" id="KW-1133">Transmembrane helix</keyword>
<evidence type="ECO:0000256" key="12">
    <source>
        <dbReference type="SAM" id="Phobius"/>
    </source>
</evidence>
<feature type="transmembrane region" description="Helical" evidence="12">
    <location>
        <begin position="509"/>
        <end position="526"/>
    </location>
</feature>
<dbReference type="InterPro" id="IPR011055">
    <property type="entry name" value="Dup_hybrid_motif"/>
</dbReference>
<dbReference type="InterPro" id="IPR003352">
    <property type="entry name" value="PTS_EIIC"/>
</dbReference>
<dbReference type="Pfam" id="PF00358">
    <property type="entry name" value="PTS_EIIA_1"/>
    <property type="match status" value="1"/>
</dbReference>
<evidence type="ECO:0000313" key="16">
    <source>
        <dbReference type="EMBL" id="PEG30230.1"/>
    </source>
</evidence>
<feature type="domain" description="PTS EIIC type-1" evidence="15">
    <location>
        <begin position="274"/>
        <end position="636"/>
    </location>
</feature>
<dbReference type="OrthoDB" id="92465at2"/>
<dbReference type="Gene3D" id="3.30.1360.60">
    <property type="entry name" value="Glucose permease domain IIB"/>
    <property type="match status" value="1"/>
</dbReference>
<dbReference type="FunFam" id="3.30.1360.60:FF:000001">
    <property type="entry name" value="PTS system glucose-specific IIBC component PtsG"/>
    <property type="match status" value="1"/>
</dbReference>
<feature type="transmembrane region" description="Helical" evidence="12">
    <location>
        <begin position="384"/>
        <end position="406"/>
    </location>
</feature>
<feature type="transmembrane region" description="Helical" evidence="12">
    <location>
        <begin position="312"/>
        <end position="332"/>
    </location>
</feature>
<evidence type="ECO:0000256" key="1">
    <source>
        <dbReference type="ARBA" id="ARBA00004651"/>
    </source>
</evidence>
<dbReference type="PROSITE" id="PS00371">
    <property type="entry name" value="PTS_EIIA_TYPE_1_HIS"/>
    <property type="match status" value="1"/>
</dbReference>
<evidence type="ECO:0000313" key="17">
    <source>
        <dbReference type="Proteomes" id="UP000220840"/>
    </source>
</evidence>
<dbReference type="AlphaFoldDB" id="A0A2A7MF97"/>
<protein>
    <submittedName>
        <fullName evidence="16">PTS beta-glucoside transporter subunit EIIBCA</fullName>
    </submittedName>
</protein>
<dbReference type="InterPro" id="IPR050558">
    <property type="entry name" value="PTS_Sugar-Specific_Components"/>
</dbReference>
<organism evidence="16 17">
    <name type="scientific">Clostridium neonatale</name>
    <dbReference type="NCBI Taxonomy" id="137838"/>
    <lineage>
        <taxon>Bacteria</taxon>
        <taxon>Bacillati</taxon>
        <taxon>Bacillota</taxon>
        <taxon>Clostridia</taxon>
        <taxon>Eubacteriales</taxon>
        <taxon>Clostridiaceae</taxon>
        <taxon>Clostridium</taxon>
    </lineage>
</organism>
<dbReference type="InterPro" id="IPR001127">
    <property type="entry name" value="PTS_EIIA_1_perm"/>
</dbReference>
<dbReference type="GO" id="GO:0008982">
    <property type="term" value="F:protein-N(PI)-phosphohistidine-sugar phosphotransferase activity"/>
    <property type="evidence" value="ECO:0007669"/>
    <property type="project" value="InterPro"/>
</dbReference>
<evidence type="ECO:0000256" key="6">
    <source>
        <dbReference type="ARBA" id="ARBA00022683"/>
    </source>
</evidence>
<dbReference type="Proteomes" id="UP000220840">
    <property type="component" value="Unassembled WGS sequence"/>
</dbReference>
<dbReference type="RefSeq" id="WP_083498745.1">
    <property type="nucleotide sequence ID" value="NZ_JBNOOD010000097.1"/>
</dbReference>
<dbReference type="PROSITE" id="PS01035">
    <property type="entry name" value="PTS_EIIB_TYPE_1_CYS"/>
    <property type="match status" value="1"/>
</dbReference>
<evidence type="ECO:0000259" key="15">
    <source>
        <dbReference type="PROSITE" id="PS51103"/>
    </source>
</evidence>
<dbReference type="PROSITE" id="PS51098">
    <property type="entry name" value="PTS_EIIB_TYPE_1"/>
    <property type="match status" value="1"/>
</dbReference>
<dbReference type="Pfam" id="PF00367">
    <property type="entry name" value="PTS_EIIB"/>
    <property type="match status" value="1"/>
</dbReference>
<dbReference type="NCBIfam" id="TIGR00830">
    <property type="entry name" value="PTBA"/>
    <property type="match status" value="1"/>
</dbReference>
<dbReference type="FunFam" id="2.70.70.10:FF:000001">
    <property type="entry name" value="PTS system glucose-specific IIA component"/>
    <property type="match status" value="1"/>
</dbReference>
<dbReference type="PANTHER" id="PTHR30175">
    <property type="entry name" value="PHOSPHOTRANSFERASE SYSTEM TRANSPORT PROTEIN"/>
    <property type="match status" value="1"/>
</dbReference>
<evidence type="ECO:0000259" key="13">
    <source>
        <dbReference type="PROSITE" id="PS51093"/>
    </source>
</evidence>
<evidence type="ECO:0000256" key="4">
    <source>
        <dbReference type="ARBA" id="ARBA00022597"/>
    </source>
</evidence>
<dbReference type="SUPFAM" id="SSF51261">
    <property type="entry name" value="Duplicated hybrid motif"/>
    <property type="match status" value="1"/>
</dbReference>
<dbReference type="InterPro" id="IPR018113">
    <property type="entry name" value="PTrfase_EIIB_Cys"/>
</dbReference>
<keyword evidence="10 12" id="KW-0472">Membrane</keyword>
<dbReference type="STRING" id="137838.GCA_001458595_01518"/>
<keyword evidence="17" id="KW-1185">Reference proteome</keyword>
<name>A0A2A7MF97_9CLOT</name>
<evidence type="ECO:0000256" key="10">
    <source>
        <dbReference type="ARBA" id="ARBA00023136"/>
    </source>
</evidence>
<dbReference type="InterPro" id="IPR013013">
    <property type="entry name" value="PTS_EIIC_1"/>
</dbReference>
<dbReference type="GO" id="GO:0016301">
    <property type="term" value="F:kinase activity"/>
    <property type="evidence" value="ECO:0007669"/>
    <property type="project" value="UniProtKB-KW"/>
</dbReference>
<reference evidence="16 17" key="1">
    <citation type="submission" date="2017-10" db="EMBL/GenBank/DDBJ databases">
        <title>Effective Description of Clostridium neonatale sp. nov. linked to necrotizing enterocolitis in neonates and a clarification of species assignable to the genus Clostridium (Prazmowski 1880) emend. Lawson and Rainey 2016.</title>
        <authorList>
            <person name="Bernard K."/>
            <person name="Burdz T."/>
            <person name="Wiebe D."/>
            <person name="Balcewich B."/>
            <person name="Alfa M."/>
            <person name="Bernier A.-M."/>
        </authorList>
    </citation>
    <scope>NUCLEOTIDE SEQUENCE [LARGE SCALE GENOMIC DNA]</scope>
    <source>
        <strain evidence="16 17">LCDC99A005</strain>
    </source>
</reference>
<keyword evidence="7 12" id="KW-0812">Transmembrane</keyword>
<evidence type="ECO:0000256" key="5">
    <source>
        <dbReference type="ARBA" id="ARBA00022679"/>
    </source>
</evidence>
<dbReference type="GO" id="GO:0090589">
    <property type="term" value="F:protein-phosphocysteine-trehalose phosphotransferase system transporter activity"/>
    <property type="evidence" value="ECO:0007669"/>
    <property type="project" value="TreeGrafter"/>
</dbReference>
<evidence type="ECO:0000256" key="8">
    <source>
        <dbReference type="ARBA" id="ARBA00022777"/>
    </source>
</evidence>
<feature type="transmembrane region" description="Helical" evidence="12">
    <location>
        <begin position="607"/>
        <end position="630"/>
    </location>
</feature>
<dbReference type="SUPFAM" id="SSF55604">
    <property type="entry name" value="Glucose permease domain IIB"/>
    <property type="match status" value="1"/>
</dbReference>
<feature type="active site" description="Phosphocysteine intermediate; for EIIB activity" evidence="11">
    <location>
        <position position="195"/>
    </location>
</feature>
<dbReference type="CDD" id="cd00212">
    <property type="entry name" value="PTS_IIB_glc"/>
    <property type="match status" value="1"/>
</dbReference>
<dbReference type="PROSITE" id="PS51093">
    <property type="entry name" value="PTS_EIIA_TYPE_1"/>
    <property type="match status" value="1"/>
</dbReference>
<sequence length="636" mass="68533">MSVKSEMIMAPVSGKCVDIKEVPDKMFAEKIMGEGVAFRYDGDVIYSPCNGTIAVIAETKHAIGIKSENGVELLIHVGVETVSLKGDGFEALVQQDEKVEIGTPILKIDRKFMSDKNIDLITPMVITNGEEFDLDFFNINSLVKKGESQIAVCKVKRQVEDNKRNERNNMRYEKLCKDIIKNVGGKENVISVIHCITRLRFSLKDEGQANTNVLKNMDGVMDVIKANGQYQVVIGTHVEDVYNDLIKIGNFTSESDTKKESIGDKKGVISAFLKLISEIFQPVLGAMTAAGMIKGVLALLTITNVLNKEDGTYILLSVVGDSLFYFLPIILGYTAAKRFKVKEVIGMTLGGVLVYPTVVSLMSGKELYSLFSGTMFESHVYTTFLGIPVILQSYASTVIPVILIVYVASHIQKLLDKVLPSMIRSFFVPFLTLLIAAPLGLLVIGPVAGLLQNMLGAAVTGLIALNAGIAGLFLGAFWTILVMFGLHWGVIPFFAIDVATYGYDVINPLIFSGALASMGSVLAVIIRTKSSKERNIAIPAFLSTIFGINEPALYGVLIPRKKIFISTLVASGIGGAISGFAGSKLYAFGASGILGLPCFINPNGIDAGFIGLIISGVASFVLAFVAAFIIGDKKEA</sequence>
<evidence type="ECO:0000256" key="9">
    <source>
        <dbReference type="ARBA" id="ARBA00022989"/>
    </source>
</evidence>
<keyword evidence="3" id="KW-1003">Cell membrane</keyword>
<evidence type="ECO:0000256" key="7">
    <source>
        <dbReference type="ARBA" id="ARBA00022692"/>
    </source>
</evidence>
<keyword evidence="2" id="KW-0813">Transport</keyword>
<feature type="domain" description="PTS EIIB type-1" evidence="14">
    <location>
        <begin position="173"/>
        <end position="255"/>
    </location>
</feature>
<feature type="domain" description="PTS EIIA type-1" evidence="13">
    <location>
        <begin position="24"/>
        <end position="128"/>
    </location>
</feature>
<dbReference type="PANTHER" id="PTHR30175:SF1">
    <property type="entry name" value="PTS SYSTEM ARBUTIN-, CELLOBIOSE-, AND SALICIN-SPECIFIC EIIBC COMPONENT-RELATED"/>
    <property type="match status" value="1"/>
</dbReference>
<feature type="transmembrane region" description="Helical" evidence="12">
    <location>
        <begin position="344"/>
        <end position="364"/>
    </location>
</feature>
<comment type="caution">
    <text evidence="16">The sequence shown here is derived from an EMBL/GenBank/DDBJ whole genome shotgun (WGS) entry which is preliminary data.</text>
</comment>
<evidence type="ECO:0000256" key="3">
    <source>
        <dbReference type="ARBA" id="ARBA00022475"/>
    </source>
</evidence>
<keyword evidence="8" id="KW-0418">Kinase</keyword>
<dbReference type="EMBL" id="PDCJ01000001">
    <property type="protein sequence ID" value="PEG30230.1"/>
    <property type="molecule type" value="Genomic_DNA"/>
</dbReference>
<comment type="subcellular location">
    <subcellularLocation>
        <location evidence="1">Cell membrane</location>
        <topology evidence="1">Multi-pass membrane protein</topology>
    </subcellularLocation>
</comment>
<evidence type="ECO:0000259" key="14">
    <source>
        <dbReference type="PROSITE" id="PS51098"/>
    </source>
</evidence>
<evidence type="ECO:0000256" key="11">
    <source>
        <dbReference type="PROSITE-ProRule" id="PRU00421"/>
    </source>
</evidence>
<proteinExistence type="predicted"/>
<feature type="transmembrane region" description="Helical" evidence="12">
    <location>
        <begin position="426"/>
        <end position="448"/>
    </location>
</feature>